<organism evidence="1">
    <name type="scientific">Arundo donax</name>
    <name type="common">Giant reed</name>
    <name type="synonym">Donax arundinaceus</name>
    <dbReference type="NCBI Taxonomy" id="35708"/>
    <lineage>
        <taxon>Eukaryota</taxon>
        <taxon>Viridiplantae</taxon>
        <taxon>Streptophyta</taxon>
        <taxon>Embryophyta</taxon>
        <taxon>Tracheophyta</taxon>
        <taxon>Spermatophyta</taxon>
        <taxon>Magnoliopsida</taxon>
        <taxon>Liliopsida</taxon>
        <taxon>Poales</taxon>
        <taxon>Poaceae</taxon>
        <taxon>PACMAD clade</taxon>
        <taxon>Arundinoideae</taxon>
        <taxon>Arundineae</taxon>
        <taxon>Arundo</taxon>
    </lineage>
</organism>
<sequence length="16" mass="2095">MYRAQRTKKNCRNRRN</sequence>
<proteinExistence type="predicted"/>
<accession>A0A0A9H9X4</accession>
<protein>
    <submittedName>
        <fullName evidence="1">Uncharacterized protein</fullName>
    </submittedName>
</protein>
<dbReference type="EMBL" id="GBRH01164339">
    <property type="protein sequence ID" value="JAE33557.1"/>
    <property type="molecule type" value="Transcribed_RNA"/>
</dbReference>
<evidence type="ECO:0000313" key="1">
    <source>
        <dbReference type="EMBL" id="JAE33557.1"/>
    </source>
</evidence>
<dbReference type="AlphaFoldDB" id="A0A0A9H9X4"/>
<name>A0A0A9H9X4_ARUDO</name>
<reference evidence="1" key="1">
    <citation type="submission" date="2014-09" db="EMBL/GenBank/DDBJ databases">
        <authorList>
            <person name="Magalhaes I.L.F."/>
            <person name="Oliveira U."/>
            <person name="Santos F.R."/>
            <person name="Vidigal T.H.D.A."/>
            <person name="Brescovit A.D."/>
            <person name="Santos A.J."/>
        </authorList>
    </citation>
    <scope>NUCLEOTIDE SEQUENCE</scope>
    <source>
        <tissue evidence="1">Shoot tissue taken approximately 20 cm above the soil surface</tissue>
    </source>
</reference>
<reference evidence="1" key="2">
    <citation type="journal article" date="2015" name="Data Brief">
        <title>Shoot transcriptome of the giant reed, Arundo donax.</title>
        <authorList>
            <person name="Barrero R.A."/>
            <person name="Guerrero F.D."/>
            <person name="Moolhuijzen P."/>
            <person name="Goolsby J.A."/>
            <person name="Tidwell J."/>
            <person name="Bellgard S.E."/>
            <person name="Bellgard M.I."/>
        </authorList>
    </citation>
    <scope>NUCLEOTIDE SEQUENCE</scope>
    <source>
        <tissue evidence="1">Shoot tissue taken approximately 20 cm above the soil surface</tissue>
    </source>
</reference>